<comment type="catalytic activity">
    <reaction evidence="8 10 11">
        <text>2-(2-carboxy-4-methylthiazol-5-yl)ethyl phosphate + 4-amino-2-methyl-5-(diphosphooxymethyl)pyrimidine + 2 H(+) = thiamine phosphate + CO2 + diphosphate</text>
        <dbReference type="Rhea" id="RHEA:47848"/>
        <dbReference type="ChEBI" id="CHEBI:15378"/>
        <dbReference type="ChEBI" id="CHEBI:16526"/>
        <dbReference type="ChEBI" id="CHEBI:33019"/>
        <dbReference type="ChEBI" id="CHEBI:37575"/>
        <dbReference type="ChEBI" id="CHEBI:57841"/>
        <dbReference type="ChEBI" id="CHEBI:62890"/>
        <dbReference type="EC" id="2.5.1.3"/>
    </reaction>
</comment>
<evidence type="ECO:0000256" key="5">
    <source>
        <dbReference type="ARBA" id="ARBA00022842"/>
    </source>
</evidence>
<dbReference type="RefSeq" id="WP_171738034.1">
    <property type="nucleotide sequence ID" value="NZ_CP053435.1"/>
</dbReference>
<keyword evidence="6 10" id="KW-0784">Thiamine biosynthesis</keyword>
<feature type="binding site" evidence="10">
    <location>
        <begin position="186"/>
        <end position="187"/>
    </location>
    <ligand>
        <name>2-[(2R,5Z)-2-carboxy-4-methylthiazol-5(2H)-ylidene]ethyl phosphate</name>
        <dbReference type="ChEBI" id="CHEBI:62899"/>
    </ligand>
</feature>
<dbReference type="InterPro" id="IPR022998">
    <property type="entry name" value="ThiamineP_synth_TenI"/>
</dbReference>
<keyword evidence="4 10" id="KW-0479">Metal-binding</keyword>
<dbReference type="GO" id="GO:0009229">
    <property type="term" value="P:thiamine diphosphate biosynthetic process"/>
    <property type="evidence" value="ECO:0007669"/>
    <property type="project" value="UniProtKB-UniRule"/>
</dbReference>
<comment type="pathway">
    <text evidence="2 10 12">Cofactor biosynthesis; thiamine diphosphate biosynthesis; thiamine phosphate from 4-amino-2-methyl-5-diphosphomethylpyrimidine and 4-methyl-5-(2-phosphoethyl)-thiazole: step 1/1.</text>
</comment>
<dbReference type="CDD" id="cd00564">
    <property type="entry name" value="TMP_TenI"/>
    <property type="match status" value="1"/>
</dbReference>
<evidence type="ECO:0000256" key="7">
    <source>
        <dbReference type="ARBA" id="ARBA00047334"/>
    </source>
</evidence>
<evidence type="ECO:0000313" key="14">
    <source>
        <dbReference type="EMBL" id="QJW88201.1"/>
    </source>
</evidence>
<organism evidence="14 15">
    <name type="scientific">Spirosoma taeanense</name>
    <dbReference type="NCBI Taxonomy" id="2735870"/>
    <lineage>
        <taxon>Bacteria</taxon>
        <taxon>Pseudomonadati</taxon>
        <taxon>Bacteroidota</taxon>
        <taxon>Cytophagia</taxon>
        <taxon>Cytophagales</taxon>
        <taxon>Cytophagaceae</taxon>
        <taxon>Spirosoma</taxon>
    </lineage>
</organism>
<keyword evidence="15" id="KW-1185">Reference proteome</keyword>
<evidence type="ECO:0000256" key="3">
    <source>
        <dbReference type="ARBA" id="ARBA00022679"/>
    </source>
</evidence>
<comment type="cofactor">
    <cofactor evidence="10">
        <name>Mg(2+)</name>
        <dbReference type="ChEBI" id="CHEBI:18420"/>
    </cofactor>
    <text evidence="10">Binds 1 Mg(2+) ion per subunit.</text>
</comment>
<evidence type="ECO:0000256" key="8">
    <source>
        <dbReference type="ARBA" id="ARBA00047851"/>
    </source>
</evidence>
<feature type="binding site" evidence="10">
    <location>
        <position position="69"/>
    </location>
    <ligand>
        <name>4-amino-2-methyl-5-(diphosphooxymethyl)pyrimidine</name>
        <dbReference type="ChEBI" id="CHEBI:57841"/>
    </ligand>
</feature>
<dbReference type="GO" id="GO:0004789">
    <property type="term" value="F:thiamine-phosphate diphosphorylase activity"/>
    <property type="evidence" value="ECO:0007669"/>
    <property type="project" value="UniProtKB-UniRule"/>
</dbReference>
<gene>
    <name evidence="10 14" type="primary">thiE</name>
    <name evidence="14" type="ORF">HNV11_01785</name>
</gene>
<evidence type="ECO:0000256" key="12">
    <source>
        <dbReference type="RuleBase" id="RU004253"/>
    </source>
</evidence>
<dbReference type="Proteomes" id="UP000502756">
    <property type="component" value="Chromosome"/>
</dbReference>
<dbReference type="PANTHER" id="PTHR20857:SF23">
    <property type="entry name" value="THIAMINE BIOSYNTHETIC BIFUNCTIONAL ENZYME"/>
    <property type="match status" value="1"/>
</dbReference>
<keyword evidence="5 10" id="KW-0460">Magnesium</keyword>
<evidence type="ECO:0000256" key="6">
    <source>
        <dbReference type="ARBA" id="ARBA00022977"/>
    </source>
</evidence>
<dbReference type="InterPro" id="IPR013785">
    <property type="entry name" value="Aldolase_TIM"/>
</dbReference>
<dbReference type="GO" id="GO:0005737">
    <property type="term" value="C:cytoplasm"/>
    <property type="evidence" value="ECO:0007669"/>
    <property type="project" value="TreeGrafter"/>
</dbReference>
<evidence type="ECO:0000256" key="9">
    <source>
        <dbReference type="ARBA" id="ARBA00047883"/>
    </source>
</evidence>
<comment type="catalytic activity">
    <reaction evidence="7 10 11">
        <text>4-methyl-5-(2-phosphooxyethyl)-thiazole + 4-amino-2-methyl-5-(diphosphooxymethyl)pyrimidine + H(+) = thiamine phosphate + diphosphate</text>
        <dbReference type="Rhea" id="RHEA:22328"/>
        <dbReference type="ChEBI" id="CHEBI:15378"/>
        <dbReference type="ChEBI" id="CHEBI:33019"/>
        <dbReference type="ChEBI" id="CHEBI:37575"/>
        <dbReference type="ChEBI" id="CHEBI:57841"/>
        <dbReference type="ChEBI" id="CHEBI:58296"/>
        <dbReference type="EC" id="2.5.1.3"/>
    </reaction>
</comment>
<feature type="binding site" evidence="10">
    <location>
        <position position="166"/>
    </location>
    <ligand>
        <name>2-[(2R,5Z)-2-carboxy-4-methylthiazol-5(2H)-ylidene]ethyl phosphate</name>
        <dbReference type="ChEBI" id="CHEBI:62899"/>
    </ligand>
</feature>
<evidence type="ECO:0000259" key="13">
    <source>
        <dbReference type="Pfam" id="PF02581"/>
    </source>
</evidence>
<evidence type="ECO:0000256" key="10">
    <source>
        <dbReference type="HAMAP-Rule" id="MF_00097"/>
    </source>
</evidence>
<dbReference type="UniPathway" id="UPA00060">
    <property type="reaction ID" value="UER00141"/>
</dbReference>
<dbReference type="InterPro" id="IPR034291">
    <property type="entry name" value="TMP_synthase"/>
</dbReference>
<feature type="binding site" evidence="10">
    <location>
        <begin position="37"/>
        <end position="41"/>
    </location>
    <ligand>
        <name>4-amino-2-methyl-5-(diphosphooxymethyl)pyrimidine</name>
        <dbReference type="ChEBI" id="CHEBI:57841"/>
    </ligand>
</feature>
<feature type="binding site" evidence="10">
    <location>
        <position position="70"/>
    </location>
    <ligand>
        <name>Mg(2+)</name>
        <dbReference type="ChEBI" id="CHEBI:18420"/>
    </ligand>
</feature>
<evidence type="ECO:0000256" key="1">
    <source>
        <dbReference type="ARBA" id="ARBA00003814"/>
    </source>
</evidence>
<comment type="catalytic activity">
    <reaction evidence="9 10 11">
        <text>2-[(2R,5Z)-2-carboxy-4-methylthiazol-5(2H)-ylidene]ethyl phosphate + 4-amino-2-methyl-5-(diphosphooxymethyl)pyrimidine + 2 H(+) = thiamine phosphate + CO2 + diphosphate</text>
        <dbReference type="Rhea" id="RHEA:47844"/>
        <dbReference type="ChEBI" id="CHEBI:15378"/>
        <dbReference type="ChEBI" id="CHEBI:16526"/>
        <dbReference type="ChEBI" id="CHEBI:33019"/>
        <dbReference type="ChEBI" id="CHEBI:37575"/>
        <dbReference type="ChEBI" id="CHEBI:57841"/>
        <dbReference type="ChEBI" id="CHEBI:62899"/>
        <dbReference type="EC" id="2.5.1.3"/>
    </reaction>
</comment>
<dbReference type="AlphaFoldDB" id="A0A6M5Y4S8"/>
<evidence type="ECO:0000256" key="2">
    <source>
        <dbReference type="ARBA" id="ARBA00005165"/>
    </source>
</evidence>
<dbReference type="EMBL" id="CP053435">
    <property type="protein sequence ID" value="QJW88201.1"/>
    <property type="molecule type" value="Genomic_DNA"/>
</dbReference>
<dbReference type="EC" id="2.5.1.3" evidence="10"/>
<reference evidence="14 15" key="1">
    <citation type="submission" date="2020-05" db="EMBL/GenBank/DDBJ databases">
        <title>Genome sequencing of Spirosoma sp. TS118.</title>
        <authorList>
            <person name="Lee J.-H."/>
            <person name="Jeong S."/>
            <person name="Zhao L."/>
            <person name="Jung J.-H."/>
            <person name="Kim M.-K."/>
            <person name="Lim S."/>
        </authorList>
    </citation>
    <scope>NUCLEOTIDE SEQUENCE [LARGE SCALE GENOMIC DNA]</scope>
    <source>
        <strain evidence="14 15">TS118</strain>
    </source>
</reference>
<feature type="domain" description="Thiamine phosphate synthase/TenI" evidence="13">
    <location>
        <begin position="5"/>
        <end position="189"/>
    </location>
</feature>
<feature type="binding site" evidence="10">
    <location>
        <position position="108"/>
    </location>
    <ligand>
        <name>4-amino-2-methyl-5-(diphosphooxymethyl)pyrimidine</name>
        <dbReference type="ChEBI" id="CHEBI:57841"/>
    </ligand>
</feature>
<keyword evidence="3 10" id="KW-0808">Transferase</keyword>
<evidence type="ECO:0000256" key="11">
    <source>
        <dbReference type="RuleBase" id="RU003826"/>
    </source>
</evidence>
<dbReference type="KEGG" id="stae:HNV11_01785"/>
<feature type="binding site" evidence="10">
    <location>
        <begin position="135"/>
        <end position="137"/>
    </location>
    <ligand>
        <name>2-[(2R,5Z)-2-carboxy-4-methylthiazol-5(2H)-ylidene]ethyl phosphate</name>
        <dbReference type="ChEBI" id="CHEBI:62899"/>
    </ligand>
</feature>
<name>A0A6M5Y4S8_9BACT</name>
<evidence type="ECO:0000256" key="4">
    <source>
        <dbReference type="ARBA" id="ARBA00022723"/>
    </source>
</evidence>
<feature type="binding site" evidence="10">
    <location>
        <position position="138"/>
    </location>
    <ligand>
        <name>4-amino-2-methyl-5-(diphosphooxymethyl)pyrimidine</name>
        <dbReference type="ChEBI" id="CHEBI:57841"/>
    </ligand>
</feature>
<sequence>MSDAVYLVTDSVICRQAGHTVPFVVEEACRAGVRWIQLREKVMTTRSFVELGAALKAITQRYGARLIINDRIDVAQAVDADGVHIGQDDMPYPLVRSLLGPNKLIGLSVNSIDELLAAQCHSDIDYLGIATIFATGTKLDTVSLLGLPGLQDVCQQTQLPTFAIGGINATTVQSVMQTGVTGVAVVSAICGQDSPYEAARELIQLGRVDN</sequence>
<feature type="binding site" evidence="10">
    <location>
        <position position="89"/>
    </location>
    <ligand>
        <name>Mg(2+)</name>
        <dbReference type="ChEBI" id="CHEBI:18420"/>
    </ligand>
</feature>
<comment type="function">
    <text evidence="1 10">Condenses 4-methyl-5-(beta-hydroxyethyl)thiazole monophosphate (THZ-P) and 2-methyl-4-amino-5-hydroxymethyl pyrimidine pyrophosphate (HMP-PP) to form thiamine monophosphate (TMP).</text>
</comment>
<dbReference type="GO" id="GO:0009228">
    <property type="term" value="P:thiamine biosynthetic process"/>
    <property type="evidence" value="ECO:0007669"/>
    <property type="project" value="UniProtKB-KW"/>
</dbReference>
<dbReference type="Pfam" id="PF02581">
    <property type="entry name" value="TMP-TENI"/>
    <property type="match status" value="1"/>
</dbReference>
<protein>
    <recommendedName>
        <fullName evidence="10">Thiamine-phosphate synthase</fullName>
        <shortName evidence="10">TP synthase</shortName>
        <shortName evidence="10">TPS</shortName>
        <ecNumber evidence="10">2.5.1.3</ecNumber>
    </recommendedName>
    <alternativeName>
        <fullName evidence="10">Thiamine-phosphate pyrophosphorylase</fullName>
        <shortName evidence="10">TMP pyrophosphorylase</shortName>
        <shortName evidence="10">TMP-PPase</shortName>
    </alternativeName>
</protein>
<comment type="similarity">
    <text evidence="10 11">Belongs to the thiamine-phosphate synthase family.</text>
</comment>
<evidence type="ECO:0000313" key="15">
    <source>
        <dbReference type="Proteomes" id="UP000502756"/>
    </source>
</evidence>
<dbReference type="Gene3D" id="3.20.20.70">
    <property type="entry name" value="Aldolase class I"/>
    <property type="match status" value="1"/>
</dbReference>
<dbReference type="PANTHER" id="PTHR20857">
    <property type="entry name" value="THIAMINE-PHOSPHATE PYROPHOSPHORYLASE"/>
    <property type="match status" value="1"/>
</dbReference>
<proteinExistence type="inferred from homology"/>
<dbReference type="NCBIfam" id="TIGR00693">
    <property type="entry name" value="thiE"/>
    <property type="match status" value="1"/>
</dbReference>
<dbReference type="GO" id="GO:0000287">
    <property type="term" value="F:magnesium ion binding"/>
    <property type="evidence" value="ECO:0007669"/>
    <property type="project" value="UniProtKB-UniRule"/>
</dbReference>
<dbReference type="HAMAP" id="MF_00097">
    <property type="entry name" value="TMP_synthase"/>
    <property type="match status" value="1"/>
</dbReference>
<dbReference type="FunFam" id="3.20.20.70:FF:000096">
    <property type="entry name" value="Thiamine-phosphate synthase"/>
    <property type="match status" value="1"/>
</dbReference>
<accession>A0A6M5Y4S8</accession>
<dbReference type="InterPro" id="IPR036206">
    <property type="entry name" value="ThiamineP_synth_sf"/>
</dbReference>
<dbReference type="SUPFAM" id="SSF51391">
    <property type="entry name" value="Thiamin phosphate synthase"/>
    <property type="match status" value="1"/>
</dbReference>